<proteinExistence type="predicted"/>
<comment type="caution">
    <text evidence="1">The sequence shown here is derived from an EMBL/GenBank/DDBJ whole genome shotgun (WGS) entry which is preliminary data.</text>
</comment>
<sequence>MLLHKDREQFIAIVNAVSNELSIPIPIVEKDYYVTMILKQLSLNAKNCVFKGGTSLSKCHHAIDRFSEDIDITFSDTLTQGERKKLKNNVIAGISEYLDLPIPDWDKTRSRRDYNCYVFQYAPIEGYVPESLIDGVKMEVVLGSIAFPTVEMEVDSYIYQALKRDNMDLVEQYELQPFTMTIQSLERTFIDKVFALCDYYIKSDFNKHSRHIYDLYMLMPKMTFDERFKQLVKEVRIERQKKTEMCPSSLDGVDINDMLEKIVEEAIYEKDYAAITSYFQKTRVEYDKAIGAVKKIIELDIF</sequence>
<reference evidence="1 2" key="1">
    <citation type="submission" date="2017-09" db="EMBL/GenBank/DDBJ databases">
        <title>High-quality draft genome sequence of Butyrivibrio fibrisolvens INBov1, isolated from cow rumen.</title>
        <authorList>
            <person name="Rodriguez Hernaez J."/>
            <person name="Rivarola M."/>
            <person name="Paniego N."/>
            <person name="Cravero S."/>
            <person name="Ceron Cucchi M."/>
            <person name="Martinez M.C."/>
        </authorList>
    </citation>
    <scope>NUCLEOTIDE SEQUENCE [LARGE SCALE GENOMIC DNA]</scope>
    <source>
        <strain evidence="1 2">INBov1</strain>
    </source>
</reference>
<name>A0A317G3K2_BUTFI</name>
<dbReference type="Proteomes" id="UP000245488">
    <property type="component" value="Chromosome"/>
</dbReference>
<dbReference type="InterPro" id="IPR014942">
    <property type="entry name" value="AbiEii"/>
</dbReference>
<dbReference type="AlphaFoldDB" id="A0A317G3K2"/>
<evidence type="ECO:0000313" key="2">
    <source>
        <dbReference type="Proteomes" id="UP000245488"/>
    </source>
</evidence>
<gene>
    <name evidence="1" type="ORF">CPT75_12970</name>
</gene>
<evidence type="ECO:0008006" key="3">
    <source>
        <dbReference type="Google" id="ProtNLM"/>
    </source>
</evidence>
<keyword evidence="2" id="KW-1185">Reference proteome</keyword>
<evidence type="ECO:0000313" key="1">
    <source>
        <dbReference type="EMBL" id="PWT27949.1"/>
    </source>
</evidence>
<dbReference type="Pfam" id="PF08843">
    <property type="entry name" value="AbiEii"/>
    <property type="match status" value="1"/>
</dbReference>
<dbReference type="RefSeq" id="WP_110073255.1">
    <property type="nucleotide sequence ID" value="NZ_CM009896.1"/>
</dbReference>
<dbReference type="EMBL" id="NXNG01000001">
    <property type="protein sequence ID" value="PWT27949.1"/>
    <property type="molecule type" value="Genomic_DNA"/>
</dbReference>
<protein>
    <recommendedName>
        <fullName evidence="3">Nucleotidyl transferase AbiEii/AbiGii toxin family protein</fullName>
    </recommendedName>
</protein>
<accession>A0A317G3K2</accession>
<dbReference type="Gene3D" id="3.10.450.620">
    <property type="entry name" value="JHP933, nucleotidyltransferase-like core domain"/>
    <property type="match status" value="1"/>
</dbReference>
<organism evidence="1 2">
    <name type="scientific">Butyrivibrio fibrisolvens</name>
    <dbReference type="NCBI Taxonomy" id="831"/>
    <lineage>
        <taxon>Bacteria</taxon>
        <taxon>Bacillati</taxon>
        <taxon>Bacillota</taxon>
        <taxon>Clostridia</taxon>
        <taxon>Lachnospirales</taxon>
        <taxon>Lachnospiraceae</taxon>
        <taxon>Butyrivibrio</taxon>
    </lineage>
</organism>